<dbReference type="OrthoDB" id="9800696at2"/>
<feature type="binding site" evidence="9">
    <location>
        <begin position="7"/>
        <end position="14"/>
    </location>
    <ligand>
        <name>ATP</name>
        <dbReference type="ChEBI" id="CHEBI:30616"/>
    </ligand>
</feature>
<dbReference type="PANTHER" id="PTHR11933">
    <property type="entry name" value="TRNA 5-METHYLAMINOMETHYL-2-THIOURIDYLATE -METHYLTRANSFERASE"/>
    <property type="match status" value="1"/>
</dbReference>
<dbReference type="FunFam" id="3.40.50.620:FF:000115">
    <property type="entry name" value="tRNA-specific 2-thiouridylase MnmA"/>
    <property type="match status" value="1"/>
</dbReference>
<protein>
    <recommendedName>
        <fullName evidence="9">tRNA-specific 2-thiouridylase MnmA</fullName>
        <ecNumber evidence="9">2.8.1.13</ecNumber>
    </recommendedName>
</protein>
<evidence type="ECO:0000256" key="5">
    <source>
        <dbReference type="ARBA" id="ARBA00022840"/>
    </source>
</evidence>
<feature type="domain" description="tRNA-specific 2-thiouridylase MnmA-like central" evidence="11">
    <location>
        <begin position="255"/>
        <end position="304"/>
    </location>
</feature>
<evidence type="ECO:0000256" key="7">
    <source>
        <dbReference type="ARBA" id="ARBA00023157"/>
    </source>
</evidence>
<feature type="site" description="Interaction with tRNA" evidence="9">
    <location>
        <position position="125"/>
    </location>
</feature>
<dbReference type="InterPro" id="IPR046885">
    <property type="entry name" value="MnmA-like_C"/>
</dbReference>
<evidence type="ECO:0000256" key="3">
    <source>
        <dbReference type="ARBA" id="ARBA00022694"/>
    </source>
</evidence>
<dbReference type="STRING" id="1121898.GCA_000422725_02594"/>
<keyword evidence="4 9" id="KW-0547">Nucleotide-binding</keyword>
<feature type="domain" description="tRNA-specific 2-thiouridylase MnmA-like C-terminal" evidence="10">
    <location>
        <begin position="322"/>
        <end position="394"/>
    </location>
</feature>
<feature type="active site" description="Nucleophile" evidence="9">
    <location>
        <position position="100"/>
    </location>
</feature>
<dbReference type="Gene3D" id="2.40.30.10">
    <property type="entry name" value="Translation factors"/>
    <property type="match status" value="1"/>
</dbReference>
<keyword evidence="6 9" id="KW-0694">RNA-binding</keyword>
<dbReference type="NCBIfam" id="NF001138">
    <property type="entry name" value="PRK00143.1"/>
    <property type="match status" value="1"/>
</dbReference>
<name>A0A0A2MN84_9FLAO</name>
<dbReference type="EMBL" id="JRLY01000007">
    <property type="protein sequence ID" value="KGO93036.1"/>
    <property type="molecule type" value="Genomic_DNA"/>
</dbReference>
<dbReference type="PANTHER" id="PTHR11933:SF5">
    <property type="entry name" value="MITOCHONDRIAL TRNA-SPECIFIC 2-THIOURIDYLASE 1"/>
    <property type="match status" value="1"/>
</dbReference>
<evidence type="ECO:0000256" key="8">
    <source>
        <dbReference type="ARBA" id="ARBA00051542"/>
    </source>
</evidence>
<dbReference type="InterPro" id="IPR014729">
    <property type="entry name" value="Rossmann-like_a/b/a_fold"/>
</dbReference>
<dbReference type="Gene3D" id="2.30.30.280">
    <property type="entry name" value="Adenine nucleotide alpha hydrolases-like domains"/>
    <property type="match status" value="1"/>
</dbReference>
<evidence type="ECO:0000259" key="10">
    <source>
        <dbReference type="Pfam" id="PF20258"/>
    </source>
</evidence>
<evidence type="ECO:0000256" key="1">
    <source>
        <dbReference type="ARBA" id="ARBA00022555"/>
    </source>
</evidence>
<evidence type="ECO:0000256" key="4">
    <source>
        <dbReference type="ARBA" id="ARBA00022741"/>
    </source>
</evidence>
<keyword evidence="5 9" id="KW-0067">ATP-binding</keyword>
<comment type="caution">
    <text evidence="9">Lacks conserved residue(s) required for the propagation of feature annotation.</text>
</comment>
<accession>A0A0A2MN84</accession>
<dbReference type="FunFam" id="2.30.30.280:FF:000001">
    <property type="entry name" value="tRNA-specific 2-thiouridylase MnmA"/>
    <property type="match status" value="1"/>
</dbReference>
<dbReference type="Proteomes" id="UP000030111">
    <property type="component" value="Unassembled WGS sequence"/>
</dbReference>
<comment type="catalytic activity">
    <reaction evidence="8 9">
        <text>S-sulfanyl-L-cysteinyl-[protein] + uridine(34) in tRNA + AH2 + ATP = 2-thiouridine(34) in tRNA + L-cysteinyl-[protein] + A + AMP + diphosphate + H(+)</text>
        <dbReference type="Rhea" id="RHEA:47032"/>
        <dbReference type="Rhea" id="RHEA-COMP:10131"/>
        <dbReference type="Rhea" id="RHEA-COMP:11726"/>
        <dbReference type="Rhea" id="RHEA-COMP:11727"/>
        <dbReference type="Rhea" id="RHEA-COMP:11728"/>
        <dbReference type="ChEBI" id="CHEBI:13193"/>
        <dbReference type="ChEBI" id="CHEBI:15378"/>
        <dbReference type="ChEBI" id="CHEBI:17499"/>
        <dbReference type="ChEBI" id="CHEBI:29950"/>
        <dbReference type="ChEBI" id="CHEBI:30616"/>
        <dbReference type="ChEBI" id="CHEBI:33019"/>
        <dbReference type="ChEBI" id="CHEBI:61963"/>
        <dbReference type="ChEBI" id="CHEBI:65315"/>
        <dbReference type="ChEBI" id="CHEBI:87170"/>
        <dbReference type="ChEBI" id="CHEBI:456215"/>
        <dbReference type="EC" id="2.8.1.13"/>
    </reaction>
</comment>
<dbReference type="GO" id="GO:0000049">
    <property type="term" value="F:tRNA binding"/>
    <property type="evidence" value="ECO:0007669"/>
    <property type="project" value="UniProtKB-KW"/>
</dbReference>
<dbReference type="HAMAP" id="MF_00144">
    <property type="entry name" value="tRNA_thiouridyl_MnmA"/>
    <property type="match status" value="1"/>
</dbReference>
<sequence length="395" mass="44343">MKRVVVGLSGGVDSSVAAYLLMEQGYEVIGLFMKNWHDEAVTISNECPWLEDSNDALLVAEKLGIPFQTVDLSEQYKERIVDYMFNEYERGRTPNPDVLCNREIKFDVFMKIALSLGADYVATGHYCRKDTIEVNGKEVHQLLAGADGNKDQSYFLCQLSQEQLSKALFPIGELTKPEVREIAAKMELITAEKKDSQGLCFIGKVRLPEFLQQQLQPKEGVIFEVGADAQTYAEATPQFTSVKEQLAYEAKNIAYNPQMGKVVGKHQGAHYYTIGQRKGLNVGGTKEPLFIIATDVETNTIYTGQGQNHPGLFRKALFIQENEIHWVREDLTLTDGQTMDVMARIRYRQPLQKATLHKFDNGMYISFQDAQSAIAEGQFAAWYHGDELIGSGVIS</sequence>
<keyword evidence="2 9" id="KW-0808">Transferase</keyword>
<dbReference type="CDD" id="cd01998">
    <property type="entry name" value="MnmA_TRMU-like"/>
    <property type="match status" value="1"/>
</dbReference>
<dbReference type="Pfam" id="PF20258">
    <property type="entry name" value="tRNA_Me_trans_C"/>
    <property type="match status" value="1"/>
</dbReference>
<comment type="subcellular location">
    <subcellularLocation>
        <location evidence="9">Cytoplasm</location>
    </subcellularLocation>
</comment>
<evidence type="ECO:0000256" key="2">
    <source>
        <dbReference type="ARBA" id="ARBA00022679"/>
    </source>
</evidence>
<evidence type="ECO:0000313" key="12">
    <source>
        <dbReference type="EMBL" id="KGO93036.1"/>
    </source>
</evidence>
<feature type="region of interest" description="Interaction with tRNA" evidence="9">
    <location>
        <begin position="150"/>
        <end position="152"/>
    </location>
</feature>
<feature type="binding site" evidence="9">
    <location>
        <position position="124"/>
    </location>
    <ligand>
        <name>ATP</name>
        <dbReference type="ChEBI" id="CHEBI:30616"/>
    </ligand>
</feature>
<evidence type="ECO:0000259" key="11">
    <source>
        <dbReference type="Pfam" id="PF20259"/>
    </source>
</evidence>
<reference evidence="12 13" key="1">
    <citation type="submission" date="2013-09" db="EMBL/GenBank/DDBJ databases">
        <authorList>
            <person name="Zeng Z."/>
            <person name="Chen C."/>
        </authorList>
    </citation>
    <scope>NUCLEOTIDE SEQUENCE [LARGE SCALE GENOMIC DNA]</scope>
    <source>
        <strain evidence="12 13">WB 4.1-42</strain>
    </source>
</reference>
<dbReference type="AlphaFoldDB" id="A0A0A2MN84"/>
<organism evidence="12 13">
    <name type="scientific">Flavobacterium subsaxonicum WB 4.1-42 = DSM 21790</name>
    <dbReference type="NCBI Taxonomy" id="1121898"/>
    <lineage>
        <taxon>Bacteria</taxon>
        <taxon>Pseudomonadati</taxon>
        <taxon>Bacteroidota</taxon>
        <taxon>Flavobacteriia</taxon>
        <taxon>Flavobacteriales</taxon>
        <taxon>Flavobacteriaceae</taxon>
        <taxon>Flavobacterium</taxon>
    </lineage>
</organism>
<keyword evidence="7" id="KW-1015">Disulfide bond</keyword>
<evidence type="ECO:0000256" key="9">
    <source>
        <dbReference type="HAMAP-Rule" id="MF_00144"/>
    </source>
</evidence>
<evidence type="ECO:0000313" key="13">
    <source>
        <dbReference type="Proteomes" id="UP000030111"/>
    </source>
</evidence>
<evidence type="ECO:0000256" key="6">
    <source>
        <dbReference type="ARBA" id="ARBA00022884"/>
    </source>
</evidence>
<keyword evidence="3 9" id="KW-0819">tRNA processing</keyword>
<dbReference type="InterPro" id="IPR046884">
    <property type="entry name" value="MnmA-like_central"/>
</dbReference>
<feature type="binding site" evidence="9">
    <location>
        <position position="33"/>
    </location>
    <ligand>
        <name>ATP</name>
        <dbReference type="ChEBI" id="CHEBI:30616"/>
    </ligand>
</feature>
<feature type="active site" description="Cysteine persulfide intermediate" evidence="9">
    <location>
        <position position="200"/>
    </location>
</feature>
<feature type="region of interest" description="Interaction with target base in tRNA" evidence="9">
    <location>
        <begin position="95"/>
        <end position="97"/>
    </location>
</feature>
<dbReference type="GO" id="GO:0005737">
    <property type="term" value="C:cytoplasm"/>
    <property type="evidence" value="ECO:0007669"/>
    <property type="project" value="UniProtKB-SubCell"/>
</dbReference>
<feature type="region of interest" description="Interaction with tRNA" evidence="9">
    <location>
        <begin position="346"/>
        <end position="347"/>
    </location>
</feature>
<keyword evidence="9" id="KW-0963">Cytoplasm</keyword>
<dbReference type="InterPro" id="IPR023382">
    <property type="entry name" value="MnmA-like_central_sf"/>
</dbReference>
<dbReference type="GO" id="GO:0005524">
    <property type="term" value="F:ATP binding"/>
    <property type="evidence" value="ECO:0007669"/>
    <property type="project" value="UniProtKB-KW"/>
</dbReference>
<dbReference type="EC" id="2.8.1.13" evidence="9"/>
<comment type="caution">
    <text evidence="12">The sequence shown here is derived from an EMBL/GenBank/DDBJ whole genome shotgun (WGS) entry which is preliminary data.</text>
</comment>
<dbReference type="Pfam" id="PF20259">
    <property type="entry name" value="tRNA_Me_trans_M"/>
    <property type="match status" value="1"/>
</dbReference>
<comment type="function">
    <text evidence="9">Catalyzes the 2-thiolation of uridine at the wobble position (U34) of tRNA, leading to the formation of s(2)U34.</text>
</comment>
<dbReference type="eggNOG" id="COG0482">
    <property type="taxonomic scope" value="Bacteria"/>
</dbReference>
<dbReference type="Pfam" id="PF03054">
    <property type="entry name" value="tRNA_Me_trans"/>
    <property type="match status" value="1"/>
</dbReference>
<dbReference type="InterPro" id="IPR004506">
    <property type="entry name" value="MnmA-like"/>
</dbReference>
<keyword evidence="13" id="KW-1185">Reference proteome</keyword>
<keyword evidence="1 9" id="KW-0820">tRNA-binding</keyword>
<feature type="site" description="Interaction with tRNA" evidence="9">
    <location>
        <position position="378"/>
    </location>
</feature>
<dbReference type="GO" id="GO:0103016">
    <property type="term" value="F:tRNA-uridine 2-sulfurtransferase activity"/>
    <property type="evidence" value="ECO:0007669"/>
    <property type="project" value="UniProtKB-EC"/>
</dbReference>
<proteinExistence type="inferred from homology"/>
<dbReference type="NCBIfam" id="TIGR00420">
    <property type="entry name" value="trmU"/>
    <property type="match status" value="1"/>
</dbReference>
<dbReference type="RefSeq" id="WP_026992936.1">
    <property type="nucleotide sequence ID" value="NZ_JRLY01000007.1"/>
</dbReference>
<comment type="similarity">
    <text evidence="9">Belongs to the MnmA/TRMU family.</text>
</comment>
<dbReference type="Gene3D" id="3.40.50.620">
    <property type="entry name" value="HUPs"/>
    <property type="match status" value="1"/>
</dbReference>
<dbReference type="GO" id="GO:0002143">
    <property type="term" value="P:tRNA wobble position uridine thiolation"/>
    <property type="evidence" value="ECO:0007669"/>
    <property type="project" value="TreeGrafter"/>
</dbReference>
<gene>
    <name evidence="9" type="primary">mnmA</name>
    <name evidence="12" type="ORF">Q766_10490</name>
</gene>
<dbReference type="SUPFAM" id="SSF52402">
    <property type="entry name" value="Adenine nucleotide alpha hydrolases-like"/>
    <property type="match status" value="1"/>
</dbReference>